<protein>
    <recommendedName>
        <fullName evidence="1">YkoP-like domain-containing protein</fullName>
    </recommendedName>
</protein>
<keyword evidence="3" id="KW-1185">Reference proteome</keyword>
<evidence type="ECO:0000313" key="2">
    <source>
        <dbReference type="EMBL" id="MDR6224951.1"/>
    </source>
</evidence>
<organism evidence="2 3">
    <name type="scientific">Desmospora profundinema</name>
    <dbReference type="NCBI Taxonomy" id="1571184"/>
    <lineage>
        <taxon>Bacteria</taxon>
        <taxon>Bacillati</taxon>
        <taxon>Bacillota</taxon>
        <taxon>Bacilli</taxon>
        <taxon>Bacillales</taxon>
        <taxon>Thermoactinomycetaceae</taxon>
        <taxon>Desmospora</taxon>
    </lineage>
</organism>
<proteinExistence type="predicted"/>
<evidence type="ECO:0000259" key="1">
    <source>
        <dbReference type="Pfam" id="PF22790"/>
    </source>
</evidence>
<feature type="domain" description="YkoP-like" evidence="1">
    <location>
        <begin position="6"/>
        <end position="194"/>
    </location>
</feature>
<reference evidence="2 3" key="1">
    <citation type="submission" date="2023-07" db="EMBL/GenBank/DDBJ databases">
        <title>Genomic Encyclopedia of Type Strains, Phase IV (KMG-IV): sequencing the most valuable type-strain genomes for metagenomic binning, comparative biology and taxonomic classification.</title>
        <authorList>
            <person name="Goeker M."/>
        </authorList>
    </citation>
    <scope>NUCLEOTIDE SEQUENCE [LARGE SCALE GENOMIC DNA]</scope>
    <source>
        <strain evidence="2 3">DSM 45903</strain>
    </source>
</reference>
<gene>
    <name evidence="2" type="ORF">JOE21_000942</name>
</gene>
<dbReference type="InterPro" id="IPR054467">
    <property type="entry name" value="YkoP-like_dom"/>
</dbReference>
<dbReference type="EMBL" id="JAVDQG010000002">
    <property type="protein sequence ID" value="MDR6224951.1"/>
    <property type="molecule type" value="Genomic_DNA"/>
</dbReference>
<dbReference type="RefSeq" id="WP_309862966.1">
    <property type="nucleotide sequence ID" value="NZ_JAVDQG010000002.1"/>
</dbReference>
<name>A0ABU1IJL2_9BACL</name>
<accession>A0ABU1IJL2</accession>
<comment type="caution">
    <text evidence="2">The sequence shown here is derived from an EMBL/GenBank/DDBJ whole genome shotgun (WGS) entry which is preliminary data.</text>
</comment>
<dbReference type="Pfam" id="PF22790">
    <property type="entry name" value="YkoP"/>
    <property type="match status" value="1"/>
</dbReference>
<sequence>MVTDGLMQLWRVLDWFYSHTSRLQYVDKEHHNLFRVVFKRYRGDPLTTQDGVRLLPGDRYAKLHLHNWRLAHLMRKEHMAQKTGRHPASAVRIELKVMNEIRRSLPTLASFIQHHAEAEDIQVLAGTTFIYRGANHLHFDIEDYTHPVKSRFKSLFLKLILLVCQPSEWKRLWKRRDLVPKRVFISRNQLSRYYGERSKS</sequence>
<dbReference type="Proteomes" id="UP001185012">
    <property type="component" value="Unassembled WGS sequence"/>
</dbReference>
<evidence type="ECO:0000313" key="3">
    <source>
        <dbReference type="Proteomes" id="UP001185012"/>
    </source>
</evidence>